<dbReference type="Proteomes" id="UP000824120">
    <property type="component" value="Chromosome 12"/>
</dbReference>
<evidence type="ECO:0000256" key="3">
    <source>
        <dbReference type="ARBA" id="ARBA00023085"/>
    </source>
</evidence>
<name>A0A9J5WEF2_SOLCO</name>
<evidence type="ECO:0000256" key="4">
    <source>
        <dbReference type="ARBA" id="ARBA00023316"/>
    </source>
</evidence>
<evidence type="ECO:0000313" key="8">
    <source>
        <dbReference type="Proteomes" id="UP000824120"/>
    </source>
</evidence>
<sequence length="193" mass="21583">MVTNQHLWLMLVDNSIAIVPSQEPLISSLDAVAVFQNCKIIARKPEEMQTQAITIAAQGRMQPFGTGAIVIQNCTITAEPALVAINPPRNKAFLGRPGKMYSRTIVMQSQIDGFIEPEGWIPFAGTFGLETLYFVEYQNRGPGANTDKRVTWKNYIKTLHKMLLLNLPQELYLKVAIILMDGLRKLVSHMNQG</sequence>
<keyword evidence="8" id="KW-1185">Reference proteome</keyword>
<evidence type="ECO:0000313" key="7">
    <source>
        <dbReference type="EMBL" id="KAG5573994.1"/>
    </source>
</evidence>
<comment type="catalytic activity">
    <reaction evidence="5">
        <text>[(1-&gt;4)-alpha-D-galacturonosyl methyl ester](n) + n H2O = [(1-&gt;4)-alpha-D-galacturonosyl](n) + n methanol + n H(+)</text>
        <dbReference type="Rhea" id="RHEA:22380"/>
        <dbReference type="Rhea" id="RHEA-COMP:14570"/>
        <dbReference type="Rhea" id="RHEA-COMP:14573"/>
        <dbReference type="ChEBI" id="CHEBI:15377"/>
        <dbReference type="ChEBI" id="CHEBI:15378"/>
        <dbReference type="ChEBI" id="CHEBI:17790"/>
        <dbReference type="ChEBI" id="CHEBI:140522"/>
        <dbReference type="ChEBI" id="CHEBI:140523"/>
        <dbReference type="EC" id="3.1.1.11"/>
    </reaction>
</comment>
<reference evidence="7 8" key="1">
    <citation type="submission" date="2020-09" db="EMBL/GenBank/DDBJ databases">
        <title>De no assembly of potato wild relative species, Solanum commersonii.</title>
        <authorList>
            <person name="Cho K."/>
        </authorList>
    </citation>
    <scope>NUCLEOTIDE SEQUENCE [LARGE SCALE GENOMIC DNA]</scope>
    <source>
        <strain evidence="7">LZ3.2</strain>
        <tissue evidence="7">Leaf</tissue>
    </source>
</reference>
<evidence type="ECO:0000256" key="5">
    <source>
        <dbReference type="ARBA" id="ARBA00047928"/>
    </source>
</evidence>
<proteinExistence type="predicted"/>
<protein>
    <recommendedName>
        <fullName evidence="6">Pectinesterase catalytic domain-containing protein</fullName>
    </recommendedName>
</protein>
<dbReference type="InterPro" id="IPR012334">
    <property type="entry name" value="Pectin_lyas_fold"/>
</dbReference>
<gene>
    <name evidence="7" type="ORF">H5410_063760</name>
</gene>
<dbReference type="GO" id="GO:0030599">
    <property type="term" value="F:pectinesterase activity"/>
    <property type="evidence" value="ECO:0007669"/>
    <property type="project" value="UniProtKB-EC"/>
</dbReference>
<dbReference type="EMBL" id="JACXVP010000012">
    <property type="protein sequence ID" value="KAG5573994.1"/>
    <property type="molecule type" value="Genomic_DNA"/>
</dbReference>
<evidence type="ECO:0000259" key="6">
    <source>
        <dbReference type="Pfam" id="PF01095"/>
    </source>
</evidence>
<dbReference type="OrthoDB" id="2019149at2759"/>
<organism evidence="7 8">
    <name type="scientific">Solanum commersonii</name>
    <name type="common">Commerson's wild potato</name>
    <name type="synonym">Commerson's nightshade</name>
    <dbReference type="NCBI Taxonomy" id="4109"/>
    <lineage>
        <taxon>Eukaryota</taxon>
        <taxon>Viridiplantae</taxon>
        <taxon>Streptophyta</taxon>
        <taxon>Embryophyta</taxon>
        <taxon>Tracheophyta</taxon>
        <taxon>Spermatophyta</taxon>
        <taxon>Magnoliopsida</taxon>
        <taxon>eudicotyledons</taxon>
        <taxon>Gunneridae</taxon>
        <taxon>Pentapetalae</taxon>
        <taxon>asterids</taxon>
        <taxon>lamiids</taxon>
        <taxon>Solanales</taxon>
        <taxon>Solanaceae</taxon>
        <taxon>Solanoideae</taxon>
        <taxon>Solaneae</taxon>
        <taxon>Solanum</taxon>
    </lineage>
</organism>
<dbReference type="AlphaFoldDB" id="A0A9J5WEF2"/>
<comment type="caution">
    <text evidence="7">The sequence shown here is derived from an EMBL/GenBank/DDBJ whole genome shotgun (WGS) entry which is preliminary data.</text>
</comment>
<accession>A0A9J5WEF2</accession>
<dbReference type="PANTHER" id="PTHR31707">
    <property type="entry name" value="PECTINESTERASE"/>
    <property type="match status" value="1"/>
</dbReference>
<evidence type="ECO:0000256" key="1">
    <source>
        <dbReference type="ARBA" id="ARBA00005184"/>
    </source>
</evidence>
<keyword evidence="3" id="KW-0063">Aspartyl esterase</keyword>
<feature type="domain" description="Pectinesterase catalytic" evidence="6">
    <location>
        <begin position="30"/>
        <end position="159"/>
    </location>
</feature>
<keyword evidence="4" id="KW-0961">Cell wall biogenesis/degradation</keyword>
<dbReference type="Gene3D" id="2.160.20.10">
    <property type="entry name" value="Single-stranded right-handed beta-helix, Pectin lyase-like"/>
    <property type="match status" value="1"/>
</dbReference>
<keyword evidence="2" id="KW-0378">Hydrolase</keyword>
<dbReference type="InterPro" id="IPR011050">
    <property type="entry name" value="Pectin_lyase_fold/virulence"/>
</dbReference>
<comment type="pathway">
    <text evidence="1">Glycan metabolism; pectin degradation; 2-dehydro-3-deoxy-D-gluconate from pectin: step 1/5.</text>
</comment>
<dbReference type="InterPro" id="IPR000070">
    <property type="entry name" value="Pectinesterase_cat"/>
</dbReference>
<dbReference type="Pfam" id="PF01095">
    <property type="entry name" value="Pectinesterase"/>
    <property type="match status" value="1"/>
</dbReference>
<dbReference type="GO" id="GO:0042545">
    <property type="term" value="P:cell wall modification"/>
    <property type="evidence" value="ECO:0007669"/>
    <property type="project" value="InterPro"/>
</dbReference>
<evidence type="ECO:0000256" key="2">
    <source>
        <dbReference type="ARBA" id="ARBA00022801"/>
    </source>
</evidence>
<dbReference type="SUPFAM" id="SSF51126">
    <property type="entry name" value="Pectin lyase-like"/>
    <property type="match status" value="1"/>
</dbReference>